<organism evidence="2 3">
    <name type="scientific">Catenibacillus scindens</name>
    <dbReference type="NCBI Taxonomy" id="673271"/>
    <lineage>
        <taxon>Bacteria</taxon>
        <taxon>Bacillati</taxon>
        <taxon>Bacillota</taxon>
        <taxon>Clostridia</taxon>
        <taxon>Lachnospirales</taxon>
        <taxon>Lachnospiraceae</taxon>
        <taxon>Catenibacillus</taxon>
    </lineage>
</organism>
<dbReference type="InterPro" id="IPR007197">
    <property type="entry name" value="rSAM"/>
</dbReference>
<dbReference type="PANTHER" id="PTHR13932:SF1">
    <property type="entry name" value="OXYGEN-INDEPENDENT COPROPORPHYRINOGEN-III OXIDASE-LIKE PROTEIN HEMZ"/>
    <property type="match status" value="1"/>
</dbReference>
<gene>
    <name evidence="2" type="ORF">HNP82_002330</name>
</gene>
<proteinExistence type="predicted"/>
<evidence type="ECO:0000313" key="2">
    <source>
        <dbReference type="EMBL" id="MBB5265191.1"/>
    </source>
</evidence>
<dbReference type="GO" id="GO:0005737">
    <property type="term" value="C:cytoplasm"/>
    <property type="evidence" value="ECO:0007669"/>
    <property type="project" value="TreeGrafter"/>
</dbReference>
<accession>A0A7W8HB30</accession>
<dbReference type="GO" id="GO:0051989">
    <property type="term" value="F:coproporphyrinogen dehydrogenase activity"/>
    <property type="evidence" value="ECO:0007669"/>
    <property type="project" value="UniProtKB-EC"/>
</dbReference>
<name>A0A7W8HB30_9FIRM</name>
<dbReference type="SFLD" id="SFLDS00029">
    <property type="entry name" value="Radical_SAM"/>
    <property type="match status" value="1"/>
</dbReference>
<dbReference type="SMART" id="SM00729">
    <property type="entry name" value="Elp3"/>
    <property type="match status" value="1"/>
</dbReference>
<dbReference type="InterPro" id="IPR058240">
    <property type="entry name" value="rSAM_sf"/>
</dbReference>
<dbReference type="PROSITE" id="PS51918">
    <property type="entry name" value="RADICAL_SAM"/>
    <property type="match status" value="1"/>
</dbReference>
<dbReference type="InterPro" id="IPR023404">
    <property type="entry name" value="rSAM_horseshoe"/>
</dbReference>
<evidence type="ECO:0000313" key="3">
    <source>
        <dbReference type="Proteomes" id="UP000543642"/>
    </source>
</evidence>
<dbReference type="NCBIfam" id="TIGR03994">
    <property type="entry name" value="rSAM_HemZ"/>
    <property type="match status" value="1"/>
</dbReference>
<protein>
    <submittedName>
        <fullName evidence="2">Oxygen-independent coproporphyrinogen-3 oxidase</fullName>
        <ecNumber evidence="2">1.3.98.3</ecNumber>
    </submittedName>
</protein>
<dbReference type="CDD" id="cd01335">
    <property type="entry name" value="Radical_SAM"/>
    <property type="match status" value="1"/>
</dbReference>
<dbReference type="SFLD" id="SFLDG01082">
    <property type="entry name" value="B12-binding_domain_containing"/>
    <property type="match status" value="1"/>
</dbReference>
<dbReference type="SFLD" id="SFLDG01065">
    <property type="entry name" value="anaerobic_coproporphyrinogen-I"/>
    <property type="match status" value="1"/>
</dbReference>
<sequence length="482" mass="54470">MIGLFMNQSSYENDIRALIMAFFPGEKIVLNGEEADHTVRVIFSRDNVKIDLEQDGKLLSSAEGAFDCSDYREGKNSLKRVLYDCLIQYKEKALPWGTLTGIRPTKIAMGLLNAGMSDEEMYDYFKKEYYLSDEKFRLCTRVAKNESRVLKDLDFEHTYSVYVGIPFCPTICAYCSFSSFPLSVWKKRVGDYLEALFKELDYLGQALAGREPLTLYMGGGTPTSLTASQMDRLLGKLGEIFDFSKIREITIEAGRPDSITKDKLKVIRSYGIDRISINPQTMKQETLDIIGRRHTVEQIREAFTLARGEGFGNINMDLIAGLPGETPEDMAATLEQIQALGPDSMTVHSLAIKRAAYMNKNREQFAPTPQEQVNAMIGLSFESAVKMGMEPYYLYRQKNIAGNLENVGYARPGKEGLYNILIMEEKQSIIAAGAGGATKIVIPGENRIERIENVKNVKDYIERIDEMIQRKKRFDIHGKKPQ</sequence>
<evidence type="ECO:0000259" key="1">
    <source>
        <dbReference type="PROSITE" id="PS51918"/>
    </source>
</evidence>
<dbReference type="RefSeq" id="WP_183774856.1">
    <property type="nucleotide sequence ID" value="NZ_CAWVEG010000133.1"/>
</dbReference>
<dbReference type="GO" id="GO:0051539">
    <property type="term" value="F:4 iron, 4 sulfur cluster binding"/>
    <property type="evidence" value="ECO:0007669"/>
    <property type="project" value="TreeGrafter"/>
</dbReference>
<dbReference type="AlphaFoldDB" id="A0A7W8HB30"/>
<dbReference type="Pfam" id="PF04055">
    <property type="entry name" value="Radical_SAM"/>
    <property type="match status" value="1"/>
</dbReference>
<keyword evidence="3" id="KW-1185">Reference proteome</keyword>
<dbReference type="EC" id="1.3.98.3" evidence="2"/>
<dbReference type="GO" id="GO:0006779">
    <property type="term" value="P:porphyrin-containing compound biosynthetic process"/>
    <property type="evidence" value="ECO:0007669"/>
    <property type="project" value="TreeGrafter"/>
</dbReference>
<dbReference type="InterPro" id="IPR023995">
    <property type="entry name" value="HemZ"/>
</dbReference>
<dbReference type="PANTHER" id="PTHR13932">
    <property type="entry name" value="COPROPORPHYRINIGEN III OXIDASE"/>
    <property type="match status" value="1"/>
</dbReference>
<feature type="domain" description="Radical SAM core" evidence="1">
    <location>
        <begin position="153"/>
        <end position="390"/>
    </location>
</feature>
<dbReference type="SUPFAM" id="SSF102114">
    <property type="entry name" value="Radical SAM enzymes"/>
    <property type="match status" value="1"/>
</dbReference>
<dbReference type="Gene3D" id="3.80.30.20">
    <property type="entry name" value="tm_1862 like domain"/>
    <property type="match status" value="1"/>
</dbReference>
<dbReference type="InterPro" id="IPR034505">
    <property type="entry name" value="Coproporphyrinogen-III_oxidase"/>
</dbReference>
<dbReference type="Proteomes" id="UP000543642">
    <property type="component" value="Unassembled WGS sequence"/>
</dbReference>
<dbReference type="EMBL" id="JACHFW010000009">
    <property type="protein sequence ID" value="MBB5265191.1"/>
    <property type="molecule type" value="Genomic_DNA"/>
</dbReference>
<reference evidence="2 3" key="1">
    <citation type="submission" date="2020-08" db="EMBL/GenBank/DDBJ databases">
        <title>Genomic Encyclopedia of Type Strains, Phase IV (KMG-IV): sequencing the most valuable type-strain genomes for metagenomic binning, comparative biology and taxonomic classification.</title>
        <authorList>
            <person name="Goeker M."/>
        </authorList>
    </citation>
    <scope>NUCLEOTIDE SEQUENCE [LARGE SCALE GENOMIC DNA]</scope>
    <source>
        <strain evidence="2 3">DSM 106146</strain>
    </source>
</reference>
<dbReference type="InterPro" id="IPR006638">
    <property type="entry name" value="Elp3/MiaA/NifB-like_rSAM"/>
</dbReference>
<keyword evidence="2" id="KW-0560">Oxidoreductase</keyword>
<dbReference type="SFLD" id="SFLDF00310">
    <property type="entry name" value="oxygen-independent_coproporphy"/>
    <property type="match status" value="1"/>
</dbReference>
<comment type="caution">
    <text evidence="2">The sequence shown here is derived from an EMBL/GenBank/DDBJ whole genome shotgun (WGS) entry which is preliminary data.</text>
</comment>